<dbReference type="InterPro" id="IPR002052">
    <property type="entry name" value="DNA_methylase_N6_adenine_CS"/>
</dbReference>
<dbReference type="PRINTS" id="PR00506">
    <property type="entry name" value="D21N6MTFRASE"/>
</dbReference>
<sequence length="1086" mass="124033">MSSNVTAPAPVIRESEALNQLIRRLEEMFQLDRGDLDFGIYRIMNFRRDEILRFLRSELPARAEEAVRAAGIGDGAAALRRELDKAIAGAREAGFDPEASPRVRELRADIARAGNTAPDTLLDQIWTALDRFFGRYYDEGDFIAQRRGRDGAYLIPYEGEEVKLHWANKDQYYVKSSESFANYVFRLEDGRAVRFRTVTADTERDNNKEARGKQRRFRLAEDQPLAEENGDLIICFTYRADEDDKRRQDALNAEAAETILALPQAADWTAGLAAPAPTDRDDKRRLIDKHLTLFTARNSFDYFIHKDLKGFLTRELDLFLDREVLNRRALNEARRANRMEQIAAELAKAEAVERIATEVIEFLAQIEEFQKRLWLKKKFVLDTQWCLTLDRIDAKFYPEIAASEAQRREWVELFAIDEIRAERLGEVAYSEPLTEAFLHANPFLVLDTKHFDEDFKARLLASIDDLEGQMDGLLVHSENFQALNLISGRYRNSIQCIYTDPPYNTGDDGFPYKDGFKDSSWISMVFDRFSAAYSLLSIDGSIFISIDDIELYNMKNTLDQIFGDNNYVNSLIWQKNYAPKNSARHFSVDHDYLVAYAKDAGNWSPNPLKRTDEANERYSNPDNDPRGDWKPADMTARNYYGEGMYEVESPSGKVHRPSTGRYWSISKEKFSELDKDNRIWWGKIGSNMPQQKRFLSEVKDGIIPQTIWQYKDVGHTQEAKQELLGIVNFSSSSDVLNTVKTCRLVKRVIEVSQRDGKCSTVMDIFSGSGVTGQAVIQRNKEENRNDKFILIEMGAHFDSMLMKRIVRTLYCSSWRDGKPSEPPSRGGAFKYIRLESYEDALENLALTERPKGLEDLFSAKDRQAGPGRMSELRIRYMLSRMLATEAKGASLLDLDGFRDPTGYTLTVLRDGVETPVRVDLVETFSWLIGMTVKRLSAPRRYRSAFVRDRHGRLVWPRRADGRIDRAGFRSDPDGPHWFRLVEGTLPGGEQAVVIWRSLTGDAETDNLALDAFAEIAGLNARDSEVRVVWVNGDNNLQNLRLAASAGEDGDPREEDAEAPPIAVKVRLIEEDFQRLMFADTDTTGIL</sequence>
<dbReference type="Gene3D" id="3.40.50.150">
    <property type="entry name" value="Vaccinia Virus protein VP39"/>
    <property type="match status" value="1"/>
</dbReference>
<dbReference type="AlphaFoldDB" id="A0A560BN38"/>
<evidence type="ECO:0000256" key="5">
    <source>
        <dbReference type="ARBA" id="ARBA00022691"/>
    </source>
</evidence>
<comment type="catalytic activity">
    <reaction evidence="6">
        <text>a 2'-deoxyadenosine in DNA + S-adenosyl-L-methionine = an N(6)-methyl-2'-deoxyadenosine in DNA + S-adenosyl-L-homocysteine + H(+)</text>
        <dbReference type="Rhea" id="RHEA:15197"/>
        <dbReference type="Rhea" id="RHEA-COMP:12418"/>
        <dbReference type="Rhea" id="RHEA-COMP:12419"/>
        <dbReference type="ChEBI" id="CHEBI:15378"/>
        <dbReference type="ChEBI" id="CHEBI:57856"/>
        <dbReference type="ChEBI" id="CHEBI:59789"/>
        <dbReference type="ChEBI" id="CHEBI:90615"/>
        <dbReference type="ChEBI" id="CHEBI:90616"/>
        <dbReference type="EC" id="2.1.1.72"/>
    </reaction>
</comment>
<dbReference type="Pfam" id="PF01555">
    <property type="entry name" value="N6_N4_Mtase"/>
    <property type="match status" value="1"/>
</dbReference>
<feature type="domain" description="DNA methylase N-4/N-6" evidence="8">
    <location>
        <begin position="494"/>
        <end position="797"/>
    </location>
</feature>
<dbReference type="GO" id="GO:0003677">
    <property type="term" value="F:DNA binding"/>
    <property type="evidence" value="ECO:0007669"/>
    <property type="project" value="InterPro"/>
</dbReference>
<dbReference type="EMBL" id="VITF01000001">
    <property type="protein sequence ID" value="TWA74035.1"/>
    <property type="molecule type" value="Genomic_DNA"/>
</dbReference>
<organism evidence="9 10">
    <name type="scientific">Azospirillum brasilense</name>
    <dbReference type="NCBI Taxonomy" id="192"/>
    <lineage>
        <taxon>Bacteria</taxon>
        <taxon>Pseudomonadati</taxon>
        <taxon>Pseudomonadota</taxon>
        <taxon>Alphaproteobacteria</taxon>
        <taxon>Rhodospirillales</taxon>
        <taxon>Azospirillaceae</taxon>
        <taxon>Azospirillum</taxon>
    </lineage>
</organism>
<keyword evidence="3 9" id="KW-0489">Methyltransferase</keyword>
<name>A0A560BN38_AZOBR</name>
<dbReference type="GO" id="GO:0032259">
    <property type="term" value="P:methylation"/>
    <property type="evidence" value="ECO:0007669"/>
    <property type="project" value="UniProtKB-KW"/>
</dbReference>
<feature type="region of interest" description="Disordered" evidence="7">
    <location>
        <begin position="605"/>
        <end position="632"/>
    </location>
</feature>
<protein>
    <recommendedName>
        <fullName evidence="2">site-specific DNA-methyltransferase (adenine-specific)</fullName>
        <ecNumber evidence="2">2.1.1.72</ecNumber>
    </recommendedName>
</protein>
<dbReference type="InterPro" id="IPR002941">
    <property type="entry name" value="DNA_methylase_N4/N6"/>
</dbReference>
<keyword evidence="5" id="KW-0949">S-adenosyl-L-methionine</keyword>
<evidence type="ECO:0000256" key="7">
    <source>
        <dbReference type="SAM" id="MobiDB-lite"/>
    </source>
</evidence>
<dbReference type="InterPro" id="IPR002295">
    <property type="entry name" value="N4/N6-MTase_EcoPI_Mod-like"/>
</dbReference>
<keyword evidence="4 9" id="KW-0808">Transferase</keyword>
<evidence type="ECO:0000313" key="9">
    <source>
        <dbReference type="EMBL" id="TWA74035.1"/>
    </source>
</evidence>
<dbReference type="PROSITE" id="PS00092">
    <property type="entry name" value="N6_MTASE"/>
    <property type="match status" value="1"/>
</dbReference>
<evidence type="ECO:0000256" key="2">
    <source>
        <dbReference type="ARBA" id="ARBA00011900"/>
    </source>
</evidence>
<comment type="similarity">
    <text evidence="1">Belongs to the N(4)/N(6)-methyltransferase family.</text>
</comment>
<evidence type="ECO:0000256" key="6">
    <source>
        <dbReference type="ARBA" id="ARBA00047942"/>
    </source>
</evidence>
<dbReference type="EC" id="2.1.1.72" evidence="2"/>
<dbReference type="Proteomes" id="UP000316083">
    <property type="component" value="Unassembled WGS sequence"/>
</dbReference>
<evidence type="ECO:0000256" key="4">
    <source>
        <dbReference type="ARBA" id="ARBA00022679"/>
    </source>
</evidence>
<dbReference type="InterPro" id="IPR029063">
    <property type="entry name" value="SAM-dependent_MTases_sf"/>
</dbReference>
<evidence type="ECO:0000313" key="10">
    <source>
        <dbReference type="Proteomes" id="UP000316083"/>
    </source>
</evidence>
<accession>A0A560BN38</accession>
<dbReference type="GO" id="GO:0009007">
    <property type="term" value="F:site-specific DNA-methyltransferase (adenine-specific) activity"/>
    <property type="evidence" value="ECO:0007669"/>
    <property type="project" value="UniProtKB-EC"/>
</dbReference>
<reference evidence="9 10" key="1">
    <citation type="submission" date="2019-06" db="EMBL/GenBank/DDBJ databases">
        <title>Genomic Encyclopedia of Type Strains, Phase IV (KMG-V): Genome sequencing to study the core and pangenomes of soil and plant-associated prokaryotes.</title>
        <authorList>
            <person name="Whitman W."/>
        </authorList>
    </citation>
    <scope>NUCLEOTIDE SEQUENCE [LARGE SCALE GENOMIC DNA]</scope>
    <source>
        <strain evidence="9 10">BR 11796</strain>
    </source>
</reference>
<dbReference type="SUPFAM" id="SSF53335">
    <property type="entry name" value="S-adenosyl-L-methionine-dependent methyltransferases"/>
    <property type="match status" value="1"/>
</dbReference>
<evidence type="ECO:0000256" key="3">
    <source>
        <dbReference type="ARBA" id="ARBA00022603"/>
    </source>
</evidence>
<evidence type="ECO:0000259" key="8">
    <source>
        <dbReference type="Pfam" id="PF01555"/>
    </source>
</evidence>
<gene>
    <name evidence="9" type="ORF">FBZ82_10148</name>
</gene>
<proteinExistence type="inferred from homology"/>
<comment type="caution">
    <text evidence="9">The sequence shown here is derived from an EMBL/GenBank/DDBJ whole genome shotgun (WGS) entry which is preliminary data.</text>
</comment>
<dbReference type="GO" id="GO:0008170">
    <property type="term" value="F:N-methyltransferase activity"/>
    <property type="evidence" value="ECO:0007669"/>
    <property type="project" value="InterPro"/>
</dbReference>
<evidence type="ECO:0000256" key="1">
    <source>
        <dbReference type="ARBA" id="ARBA00006594"/>
    </source>
</evidence>